<protein>
    <recommendedName>
        <fullName evidence="4">DUF1189 domain-containing protein</fullName>
    </recommendedName>
</protein>
<comment type="caution">
    <text evidence="2">The sequence shown here is derived from an EMBL/GenBank/DDBJ whole genome shotgun (WGS) entry which is preliminary data.</text>
</comment>
<sequence length="263" mass="28843">MRVRFLIEFFLYATQPAALAIERTKPLRIAYYFLLHIFVAFLMALVMTASITEVIRATSAKLQHLPAGVVAEKRGADLKITGLDQPLTLADGNFVVTIDTTRTVPARPTTTTVFISAEALEVAGVDGSAATERMAWVEGDDFVIQFDEVRNLLRDHESTAVTIVTLFVFGYLFVSSLIFSTLLIVVWSLFASVVYRLVYRQQLPVRDALAVHMVAISAPLFLWGLSVVTGFGSAPLVEVIAFVVYSILGLRSGVTPSPADIKK</sequence>
<proteinExistence type="predicted"/>
<evidence type="ECO:0000313" key="2">
    <source>
        <dbReference type="EMBL" id="OGH68251.1"/>
    </source>
</evidence>
<dbReference type="STRING" id="1798682.A3C15_03855"/>
<reference evidence="2 3" key="1">
    <citation type="journal article" date="2016" name="Nat. Commun.">
        <title>Thousands of microbial genomes shed light on interconnected biogeochemical processes in an aquifer system.</title>
        <authorList>
            <person name="Anantharaman K."/>
            <person name="Brown C.T."/>
            <person name="Hug L.A."/>
            <person name="Sharon I."/>
            <person name="Castelle C.J."/>
            <person name="Probst A.J."/>
            <person name="Thomas B.C."/>
            <person name="Singh A."/>
            <person name="Wilkins M.J."/>
            <person name="Karaoz U."/>
            <person name="Brodie E.L."/>
            <person name="Williams K.H."/>
            <person name="Hubbard S.S."/>
            <person name="Banfield J.F."/>
        </authorList>
    </citation>
    <scope>NUCLEOTIDE SEQUENCE [LARGE SCALE GENOMIC DNA]</scope>
</reference>
<feature type="transmembrane region" description="Helical" evidence="1">
    <location>
        <begin position="30"/>
        <end position="51"/>
    </location>
</feature>
<evidence type="ECO:0000256" key="1">
    <source>
        <dbReference type="SAM" id="Phobius"/>
    </source>
</evidence>
<feature type="transmembrane region" description="Helical" evidence="1">
    <location>
        <begin position="220"/>
        <end position="248"/>
    </location>
</feature>
<accession>A0A1F6M9F9</accession>
<gene>
    <name evidence="2" type="ORF">A3C15_03855</name>
</gene>
<name>A0A1F6M9F9_9BACT</name>
<dbReference type="Proteomes" id="UP000176532">
    <property type="component" value="Unassembled WGS sequence"/>
</dbReference>
<evidence type="ECO:0008006" key="4">
    <source>
        <dbReference type="Google" id="ProtNLM"/>
    </source>
</evidence>
<evidence type="ECO:0000313" key="3">
    <source>
        <dbReference type="Proteomes" id="UP000176532"/>
    </source>
</evidence>
<feature type="transmembrane region" description="Helical" evidence="1">
    <location>
        <begin position="158"/>
        <end position="174"/>
    </location>
</feature>
<keyword evidence="1" id="KW-1133">Transmembrane helix</keyword>
<organism evidence="2 3">
    <name type="scientific">Candidatus Magasanikbacteria bacterium RIFCSPHIGHO2_02_FULL_50_9b</name>
    <dbReference type="NCBI Taxonomy" id="1798682"/>
    <lineage>
        <taxon>Bacteria</taxon>
        <taxon>Candidatus Magasanikiibacteriota</taxon>
    </lineage>
</organism>
<keyword evidence="1" id="KW-0472">Membrane</keyword>
<dbReference type="EMBL" id="MFQD01000001">
    <property type="protein sequence ID" value="OGH68251.1"/>
    <property type="molecule type" value="Genomic_DNA"/>
</dbReference>
<dbReference type="AlphaFoldDB" id="A0A1F6M9F9"/>
<keyword evidence="1" id="KW-0812">Transmembrane</keyword>